<accession>A0A506XX83</accession>
<sequence length="67" mass="7244">MTGTLNRLRDVLRDRQIEVSADQLRALDEVDGLFDLVSDPDAEPHLVVVPGGTSLIDGQATPDSLTE</sequence>
<comment type="caution">
    <text evidence="2">The sequence shown here is derived from an EMBL/GenBank/DDBJ whole genome shotgun (WGS) entry which is preliminary data.</text>
</comment>
<gene>
    <name evidence="2" type="ORF">FJ657_02195</name>
</gene>
<organism evidence="2 3">
    <name type="scientific">Schumannella soli</name>
    <dbReference type="NCBI Taxonomy" id="2590779"/>
    <lineage>
        <taxon>Bacteria</taxon>
        <taxon>Bacillati</taxon>
        <taxon>Actinomycetota</taxon>
        <taxon>Actinomycetes</taxon>
        <taxon>Micrococcales</taxon>
        <taxon>Microbacteriaceae</taxon>
        <taxon>Schumannella</taxon>
    </lineage>
</organism>
<evidence type="ECO:0000256" key="1">
    <source>
        <dbReference type="SAM" id="MobiDB-lite"/>
    </source>
</evidence>
<dbReference type="AlphaFoldDB" id="A0A506XX83"/>
<keyword evidence="3" id="KW-1185">Reference proteome</keyword>
<reference evidence="2 3" key="1">
    <citation type="submission" date="2019-06" db="EMBL/GenBank/DDBJ databases">
        <authorList>
            <person name="Li F."/>
        </authorList>
    </citation>
    <scope>NUCLEOTIDE SEQUENCE [LARGE SCALE GENOMIC DNA]</scope>
    <source>
        <strain evidence="2 3">10F1D-1</strain>
    </source>
</reference>
<dbReference type="Proteomes" id="UP000316252">
    <property type="component" value="Unassembled WGS sequence"/>
</dbReference>
<proteinExistence type="predicted"/>
<evidence type="ECO:0000313" key="3">
    <source>
        <dbReference type="Proteomes" id="UP000316252"/>
    </source>
</evidence>
<name>A0A506XX83_9MICO</name>
<feature type="region of interest" description="Disordered" evidence="1">
    <location>
        <begin position="48"/>
        <end position="67"/>
    </location>
</feature>
<evidence type="ECO:0000313" key="2">
    <source>
        <dbReference type="EMBL" id="TPW77514.1"/>
    </source>
</evidence>
<dbReference type="RefSeq" id="WP_141162042.1">
    <property type="nucleotide sequence ID" value="NZ_VHQG01000001.1"/>
</dbReference>
<protein>
    <submittedName>
        <fullName evidence="2">Uncharacterized protein</fullName>
    </submittedName>
</protein>
<dbReference type="EMBL" id="VHQG01000001">
    <property type="protein sequence ID" value="TPW77514.1"/>
    <property type="molecule type" value="Genomic_DNA"/>
</dbReference>